<evidence type="ECO:0000313" key="2">
    <source>
        <dbReference type="EMBL" id="KAK3767172.1"/>
    </source>
</evidence>
<organism evidence="2 3">
    <name type="scientific">Elysia crispata</name>
    <name type="common">lettuce slug</name>
    <dbReference type="NCBI Taxonomy" id="231223"/>
    <lineage>
        <taxon>Eukaryota</taxon>
        <taxon>Metazoa</taxon>
        <taxon>Spiralia</taxon>
        <taxon>Lophotrochozoa</taxon>
        <taxon>Mollusca</taxon>
        <taxon>Gastropoda</taxon>
        <taxon>Heterobranchia</taxon>
        <taxon>Euthyneura</taxon>
        <taxon>Panpulmonata</taxon>
        <taxon>Sacoglossa</taxon>
        <taxon>Placobranchoidea</taxon>
        <taxon>Plakobranchidae</taxon>
        <taxon>Elysia</taxon>
    </lineage>
</organism>
<gene>
    <name evidence="2" type="ORF">RRG08_018043</name>
</gene>
<dbReference type="AlphaFoldDB" id="A0AAE0ZF15"/>
<evidence type="ECO:0000313" key="3">
    <source>
        <dbReference type="Proteomes" id="UP001283361"/>
    </source>
</evidence>
<accession>A0AAE0ZF15</accession>
<sequence>MKHRLSLSGLALRPPPVVIIALSPSVTGVKSAKTNNVGLVLPSLAQIIKFSLDTCSNFLFSHKETPRGKKAKGGNRRRDKEQQSLNYSRSIPSPPSARWYCNNRAIPTIHFLSLSPAKSVGVKTSIVPFSGIWPSQGGGGLCRLRNIASISIRLSRPVDIVSRHNLATSIRLVADLARTEAFRLDGK</sequence>
<proteinExistence type="predicted"/>
<reference evidence="2" key="1">
    <citation type="journal article" date="2023" name="G3 (Bethesda)">
        <title>A reference genome for the long-term kleptoplast-retaining sea slug Elysia crispata morphotype clarki.</title>
        <authorList>
            <person name="Eastman K.E."/>
            <person name="Pendleton A.L."/>
            <person name="Shaikh M.A."/>
            <person name="Suttiyut T."/>
            <person name="Ogas R."/>
            <person name="Tomko P."/>
            <person name="Gavelis G."/>
            <person name="Widhalm J.R."/>
            <person name="Wisecaver J.H."/>
        </authorList>
    </citation>
    <scope>NUCLEOTIDE SEQUENCE</scope>
    <source>
        <strain evidence="2">ECLA1</strain>
    </source>
</reference>
<protein>
    <submittedName>
        <fullName evidence="2">Uncharacterized protein</fullName>
    </submittedName>
</protein>
<comment type="caution">
    <text evidence="2">The sequence shown here is derived from an EMBL/GenBank/DDBJ whole genome shotgun (WGS) entry which is preliminary data.</text>
</comment>
<name>A0AAE0ZF15_9GAST</name>
<dbReference type="Proteomes" id="UP001283361">
    <property type="component" value="Unassembled WGS sequence"/>
</dbReference>
<keyword evidence="3" id="KW-1185">Reference proteome</keyword>
<evidence type="ECO:0000256" key="1">
    <source>
        <dbReference type="SAM" id="MobiDB-lite"/>
    </source>
</evidence>
<dbReference type="EMBL" id="JAWDGP010004170">
    <property type="protein sequence ID" value="KAK3767172.1"/>
    <property type="molecule type" value="Genomic_DNA"/>
</dbReference>
<feature type="region of interest" description="Disordered" evidence="1">
    <location>
        <begin position="65"/>
        <end position="91"/>
    </location>
</feature>